<dbReference type="AlphaFoldDB" id="A0A379F172"/>
<protein>
    <recommendedName>
        <fullName evidence="3">Nucleotidyltransferase family protein</fullName>
    </recommendedName>
</protein>
<evidence type="ECO:0008006" key="3">
    <source>
        <dbReference type="Google" id="ProtNLM"/>
    </source>
</evidence>
<dbReference type="Proteomes" id="UP000254235">
    <property type="component" value="Unassembled WGS sequence"/>
</dbReference>
<evidence type="ECO:0000313" key="2">
    <source>
        <dbReference type="Proteomes" id="UP000254235"/>
    </source>
</evidence>
<proteinExistence type="predicted"/>
<dbReference type="GeneID" id="78570715"/>
<name>A0A379F172_9BACT</name>
<reference evidence="1 2" key="1">
    <citation type="submission" date="2018-06" db="EMBL/GenBank/DDBJ databases">
        <authorList>
            <consortium name="Pathogen Informatics"/>
            <person name="Doyle S."/>
        </authorList>
    </citation>
    <scope>NUCLEOTIDE SEQUENCE [LARGE SCALE GENOMIC DNA]</scope>
    <source>
        <strain evidence="1 2">NCTC13043</strain>
    </source>
</reference>
<dbReference type="InterPro" id="IPR039498">
    <property type="entry name" value="NTP_transf_5"/>
</dbReference>
<dbReference type="OrthoDB" id="9812148at2"/>
<organism evidence="1 2">
    <name type="scientific">Prevotella pallens</name>
    <dbReference type="NCBI Taxonomy" id="60133"/>
    <lineage>
        <taxon>Bacteria</taxon>
        <taxon>Pseudomonadati</taxon>
        <taxon>Bacteroidota</taxon>
        <taxon>Bacteroidia</taxon>
        <taxon>Bacteroidales</taxon>
        <taxon>Prevotellaceae</taxon>
        <taxon>Prevotella</taxon>
    </lineage>
</organism>
<dbReference type="Pfam" id="PF14907">
    <property type="entry name" value="NTP_transf_5"/>
    <property type="match status" value="1"/>
</dbReference>
<dbReference type="RefSeq" id="WP_115083224.1">
    <property type="nucleotide sequence ID" value="NZ_JABZUP010000002.1"/>
</dbReference>
<sequence>MDMKNKNIVDSPYFEFLRYCLREDEAEPKGIANINWDRLYDFGKKQAILGVLYHGLQRLSASDYRPNRQQVLKWYSTYLSIEKANRQAYKDASALTELLYKNYGIKGCVLKGQANALMYPDPYMRTPGDIDLWTDAKTLDIIRVSRKLDKSGEIGYHHIELSYFKTPVEIHFFPSFMGNVWHEYKLRRFFNSRKEAQFKVSTLLPDNLGSIGTLTDDFNRVFQLSHLMHHFFFEGIGLRQMIDYYYLLKRGLTDDDRNETNRVLKQVGIYKFASAVMYVMKHILGIDDKFLLIPPNERIGRILVSEMLQGGNFGFYDNRYSFAGKSVYAQYFVEIYRNLHFAFDFPSETLWGRPISRWWHMIYKAWLRRQLKKKS</sequence>
<evidence type="ECO:0000313" key="1">
    <source>
        <dbReference type="EMBL" id="SUC12416.1"/>
    </source>
</evidence>
<gene>
    <name evidence="1" type="ORF">NCTC13043_01019</name>
</gene>
<dbReference type="EMBL" id="UGTP01000001">
    <property type="protein sequence ID" value="SUC12416.1"/>
    <property type="molecule type" value="Genomic_DNA"/>
</dbReference>
<accession>A0A379F172</accession>